<evidence type="ECO:0000256" key="5">
    <source>
        <dbReference type="ARBA" id="ARBA00030091"/>
    </source>
</evidence>
<dbReference type="GO" id="GO:0032259">
    <property type="term" value="P:methylation"/>
    <property type="evidence" value="ECO:0007669"/>
    <property type="project" value="UniProtKB-KW"/>
</dbReference>
<feature type="compositionally biased region" description="Acidic residues" evidence="7">
    <location>
        <begin position="68"/>
        <end position="86"/>
    </location>
</feature>
<gene>
    <name evidence="10" type="ORF">H4R26_004367</name>
</gene>
<feature type="compositionally biased region" description="Polar residues" evidence="7">
    <location>
        <begin position="621"/>
        <end position="634"/>
    </location>
</feature>
<feature type="region of interest" description="Disordered" evidence="7">
    <location>
        <begin position="515"/>
        <end position="563"/>
    </location>
</feature>
<dbReference type="InterPro" id="IPR001202">
    <property type="entry name" value="WW_dom"/>
</dbReference>
<dbReference type="GO" id="GO:0005634">
    <property type="term" value="C:nucleus"/>
    <property type="evidence" value="ECO:0007669"/>
    <property type="project" value="TreeGrafter"/>
</dbReference>
<keyword evidence="4" id="KW-0539">Nucleus</keyword>
<feature type="region of interest" description="Disordered" evidence="7">
    <location>
        <begin position="868"/>
        <end position="895"/>
    </location>
</feature>
<feature type="compositionally biased region" description="Basic and acidic residues" evidence="7">
    <location>
        <begin position="88"/>
        <end position="104"/>
    </location>
</feature>
<evidence type="ECO:0000259" key="9">
    <source>
        <dbReference type="PROSITE" id="PS50868"/>
    </source>
</evidence>
<evidence type="ECO:0000256" key="7">
    <source>
        <dbReference type="SAM" id="MobiDB-lite"/>
    </source>
</evidence>
<feature type="domain" description="WW" evidence="8">
    <location>
        <begin position="556"/>
        <end position="589"/>
    </location>
</feature>
<dbReference type="InterPro" id="IPR036020">
    <property type="entry name" value="WW_dom_sf"/>
</dbReference>
<dbReference type="SMART" id="SM00456">
    <property type="entry name" value="WW"/>
    <property type="match status" value="1"/>
</dbReference>
<sequence length="895" mass="95410">MGIFVQRPIKRGEEITFDYKFERLAGTEPQPCYCGSPECKGVIGVAKERSSKTSSSSLPAAGATAAGSDEEALDDTIADIDDEIQDDTVTRHQRDDIRRRHAAVDDEDYGSDEDDDGSDNDGEPAWSNDALRGYKRIRRRNQKGLTSPEQVLKFVQIMHRSARQTRIIEILIGKLMETSDRRLLKSLIGLQGAGVLRSWLLDYENDDVMMIKILQCVAHMPFSTRNTIEESRIEETVKHLCSFSDENVANLAADLVERWSSLRHVFKIPKKSRKESVSNTPADSCRQSPARTCSTPPVVAPSNSNDNNDRPAGSESPGPLRWSHSASQSRMRYTSPGSHDASGYPSTQQVGAGRGAWGSGRAAGTRGASPSGGGSSNAGRSPGRAPPPYASGGPTSRARYASHLSRSRSPTSLSFRRTSSYSRFQRSSTGDYPPPAGRSLYNNTLGSGQQREFSSYAANSSSSSLSHHPRNSGANNNNNNNNSSSSRYASWGGHGYSRGGHDDELHYAATGRERIDSSVGSGSNYGRAGGDAGSGTGRADWNGTSLPAPMTRPDPPPLASGWRTAYSNDGLAYYYHETTKETRWEPPLAEAEPTRATSPMVAGSTKRDSSLSFGHARGGSAQPSRVASLPSSNMPAAAEAGDKRSSVAAASRQGRHYPSASASPASAATAAAASDDVKVNGAPVAKVDEIIERAWRLGMRHTHGAGSNSGIASALSASATQLVTPETDGEPSLSASAVASQPLANTNNGSSLGKRSSAGVLHAGSGAASASSTDVPATTSAAKREKLEKKATSELAAFVVRAMGKYKSQLNHDDFKHEAKKITKILMEKERKSSAFDPLKLVDLGQHKKSKIKQFVLDYMSRLVSKRSNATSPTADTSAVVRTPPAPSDHYNSAV</sequence>
<feature type="compositionally biased region" description="Polar residues" evidence="7">
    <location>
        <begin position="277"/>
        <end position="306"/>
    </location>
</feature>
<comment type="caution">
    <text evidence="10">The sequence shown here is derived from an EMBL/GenBank/DDBJ whole genome shotgun (WGS) entry which is preliminary data.</text>
</comment>
<feature type="compositionally biased region" description="Acidic residues" evidence="7">
    <location>
        <begin position="105"/>
        <end position="122"/>
    </location>
</feature>
<feature type="compositionally biased region" description="Gly residues" evidence="7">
    <location>
        <begin position="527"/>
        <end position="536"/>
    </location>
</feature>
<dbReference type="EMBL" id="JANBQF010000463">
    <property type="protein sequence ID" value="KAJ2000959.1"/>
    <property type="molecule type" value="Genomic_DNA"/>
</dbReference>
<evidence type="ECO:0000256" key="1">
    <source>
        <dbReference type="ARBA" id="ARBA00004123"/>
    </source>
</evidence>
<dbReference type="PANTHER" id="PTHR46711">
    <property type="entry name" value="HISTONE-LYSINE N-METHYLTRANSFERASE SETD2"/>
    <property type="match status" value="1"/>
</dbReference>
<feature type="region of interest" description="Disordered" evidence="7">
    <location>
        <begin position="580"/>
        <end position="664"/>
    </location>
</feature>
<feature type="compositionally biased region" description="Low complexity" evidence="7">
    <location>
        <begin position="454"/>
        <end position="486"/>
    </location>
</feature>
<protein>
    <recommendedName>
        <fullName evidence="5">SET domain-containing protein 2</fullName>
    </recommendedName>
</protein>
<keyword evidence="3" id="KW-0808">Transferase</keyword>
<feature type="compositionally biased region" description="Polar residues" evidence="7">
    <location>
        <begin position="868"/>
        <end position="877"/>
    </location>
</feature>
<dbReference type="InterPro" id="IPR046341">
    <property type="entry name" value="SET_dom_sf"/>
</dbReference>
<dbReference type="Gene3D" id="1.10.1740.100">
    <property type="entry name" value="Set2, Rpb1 interacting domain"/>
    <property type="match status" value="1"/>
</dbReference>
<dbReference type="PANTHER" id="PTHR46711:SF1">
    <property type="entry name" value="HISTONE-LYSINE N-METHYLTRANSFERASE SETD2"/>
    <property type="match status" value="1"/>
</dbReference>
<dbReference type="InterPro" id="IPR042294">
    <property type="entry name" value="SETD2_animal"/>
</dbReference>
<dbReference type="InterPro" id="IPR038190">
    <property type="entry name" value="SRI_sf"/>
</dbReference>
<dbReference type="InterPro" id="IPR017923">
    <property type="entry name" value="TFIIS_N"/>
</dbReference>
<dbReference type="Proteomes" id="UP001150907">
    <property type="component" value="Unassembled WGS sequence"/>
</dbReference>
<evidence type="ECO:0000256" key="6">
    <source>
        <dbReference type="ARBA" id="ARBA00047545"/>
    </source>
</evidence>
<evidence type="ECO:0000313" key="11">
    <source>
        <dbReference type="Proteomes" id="UP001150907"/>
    </source>
</evidence>
<evidence type="ECO:0000256" key="3">
    <source>
        <dbReference type="ARBA" id="ARBA00022679"/>
    </source>
</evidence>
<comment type="catalytic activity">
    <reaction evidence="6">
        <text>L-lysyl(36)-[histone H3] + 3 S-adenosyl-L-methionine = N(6),N(6),N(6)-trimethyl-L-lysyl(36)-[histone H3] + 3 S-adenosyl-L-homocysteine + 3 H(+)</text>
        <dbReference type="Rhea" id="RHEA:60324"/>
        <dbReference type="Rhea" id="RHEA-COMP:9785"/>
        <dbReference type="Rhea" id="RHEA-COMP:15536"/>
        <dbReference type="ChEBI" id="CHEBI:15378"/>
        <dbReference type="ChEBI" id="CHEBI:29969"/>
        <dbReference type="ChEBI" id="CHEBI:57856"/>
        <dbReference type="ChEBI" id="CHEBI:59789"/>
        <dbReference type="ChEBI" id="CHEBI:61961"/>
        <dbReference type="EC" id="2.1.1.359"/>
    </reaction>
</comment>
<dbReference type="Gene3D" id="2.170.270.10">
    <property type="entry name" value="SET domain"/>
    <property type="match status" value="1"/>
</dbReference>
<dbReference type="SUPFAM" id="SSF51045">
    <property type="entry name" value="WW domain"/>
    <property type="match status" value="1"/>
</dbReference>
<dbReference type="GO" id="GO:0006355">
    <property type="term" value="P:regulation of DNA-templated transcription"/>
    <property type="evidence" value="ECO:0007669"/>
    <property type="project" value="InterPro"/>
</dbReference>
<dbReference type="Gene3D" id="2.20.70.10">
    <property type="match status" value="1"/>
</dbReference>
<feature type="domain" description="Post-SET" evidence="9">
    <location>
        <begin position="28"/>
        <end position="44"/>
    </location>
</feature>
<feature type="region of interest" description="Disordered" evidence="7">
    <location>
        <begin position="270"/>
        <end position="487"/>
    </location>
</feature>
<dbReference type="GO" id="GO:0140955">
    <property type="term" value="F:histone H3K36 trimethyltransferase activity"/>
    <property type="evidence" value="ECO:0007669"/>
    <property type="project" value="UniProtKB-EC"/>
</dbReference>
<dbReference type="PROSITE" id="PS50868">
    <property type="entry name" value="POST_SET"/>
    <property type="match status" value="1"/>
</dbReference>
<dbReference type="OrthoDB" id="422362at2759"/>
<dbReference type="SUPFAM" id="SSF82199">
    <property type="entry name" value="SET domain"/>
    <property type="match status" value="1"/>
</dbReference>
<dbReference type="GO" id="GO:0005694">
    <property type="term" value="C:chromosome"/>
    <property type="evidence" value="ECO:0007669"/>
    <property type="project" value="InterPro"/>
</dbReference>
<feature type="compositionally biased region" description="Polar residues" evidence="7">
    <location>
        <begin position="407"/>
        <end position="430"/>
    </location>
</feature>
<feature type="compositionally biased region" description="Polar residues" evidence="7">
    <location>
        <begin position="324"/>
        <end position="337"/>
    </location>
</feature>
<feature type="region of interest" description="Disordered" evidence="7">
    <location>
        <begin position="763"/>
        <end position="787"/>
    </location>
</feature>
<proteinExistence type="predicted"/>
<dbReference type="SUPFAM" id="SSF47676">
    <property type="entry name" value="Conserved domain common to transcription factors TFIIS, elongin A, CRSP70"/>
    <property type="match status" value="1"/>
</dbReference>
<feature type="compositionally biased region" description="Low complexity" evidence="7">
    <location>
        <begin position="763"/>
        <end position="772"/>
    </location>
</feature>
<dbReference type="InterPro" id="IPR003616">
    <property type="entry name" value="Post-SET_dom"/>
</dbReference>
<evidence type="ECO:0000313" key="10">
    <source>
        <dbReference type="EMBL" id="KAJ2000959.1"/>
    </source>
</evidence>
<dbReference type="Gene3D" id="1.20.930.10">
    <property type="entry name" value="Conserved domain common to transcription factors TFIIS, elongin A, CRSP70"/>
    <property type="match status" value="1"/>
</dbReference>
<evidence type="ECO:0000256" key="2">
    <source>
        <dbReference type="ARBA" id="ARBA00022603"/>
    </source>
</evidence>
<feature type="compositionally biased region" description="Polar residues" evidence="7">
    <location>
        <begin position="440"/>
        <end position="453"/>
    </location>
</feature>
<name>A0A9W8BGD1_9FUNG</name>
<evidence type="ECO:0000259" key="8">
    <source>
        <dbReference type="PROSITE" id="PS50020"/>
    </source>
</evidence>
<dbReference type="AlphaFoldDB" id="A0A9W8BGD1"/>
<dbReference type="PROSITE" id="PS01159">
    <property type="entry name" value="WW_DOMAIN_1"/>
    <property type="match status" value="1"/>
</dbReference>
<dbReference type="Pfam" id="PF08711">
    <property type="entry name" value="Med26"/>
    <property type="match status" value="1"/>
</dbReference>
<feature type="compositionally biased region" description="Low complexity" evidence="7">
    <location>
        <begin position="359"/>
        <end position="369"/>
    </location>
</feature>
<reference evidence="10" key="1">
    <citation type="submission" date="2022-07" db="EMBL/GenBank/DDBJ databases">
        <title>Phylogenomic reconstructions and comparative analyses of Kickxellomycotina fungi.</title>
        <authorList>
            <person name="Reynolds N.K."/>
            <person name="Stajich J.E."/>
            <person name="Barry K."/>
            <person name="Grigoriev I.V."/>
            <person name="Crous P."/>
            <person name="Smith M.E."/>
        </authorList>
    </citation>
    <scope>NUCLEOTIDE SEQUENCE</scope>
    <source>
        <strain evidence="10">IMI 214461</strain>
    </source>
</reference>
<dbReference type="InterPro" id="IPR035441">
    <property type="entry name" value="TFIIS/LEDGF_dom_sf"/>
</dbReference>
<dbReference type="CDD" id="cd00201">
    <property type="entry name" value="WW"/>
    <property type="match status" value="1"/>
</dbReference>
<dbReference type="InterPro" id="IPR013257">
    <property type="entry name" value="SRI"/>
</dbReference>
<dbReference type="Pfam" id="PF00397">
    <property type="entry name" value="WW"/>
    <property type="match status" value="1"/>
</dbReference>
<comment type="subcellular location">
    <subcellularLocation>
        <location evidence="1">Nucleus</location>
    </subcellularLocation>
</comment>
<dbReference type="PROSITE" id="PS50020">
    <property type="entry name" value="WW_DOMAIN_2"/>
    <property type="match status" value="1"/>
</dbReference>
<organism evidence="10 11">
    <name type="scientific">Coemansia thaxteri</name>
    <dbReference type="NCBI Taxonomy" id="2663907"/>
    <lineage>
        <taxon>Eukaryota</taxon>
        <taxon>Fungi</taxon>
        <taxon>Fungi incertae sedis</taxon>
        <taxon>Zoopagomycota</taxon>
        <taxon>Kickxellomycotina</taxon>
        <taxon>Kickxellomycetes</taxon>
        <taxon>Kickxellales</taxon>
        <taxon>Kickxellaceae</taxon>
        <taxon>Coemansia</taxon>
    </lineage>
</organism>
<keyword evidence="11" id="KW-1185">Reference proteome</keyword>
<evidence type="ECO:0000256" key="4">
    <source>
        <dbReference type="ARBA" id="ARBA00023242"/>
    </source>
</evidence>
<dbReference type="SMART" id="SM00508">
    <property type="entry name" value="PostSET"/>
    <property type="match status" value="1"/>
</dbReference>
<feature type="region of interest" description="Disordered" evidence="7">
    <location>
        <begin position="46"/>
        <end position="133"/>
    </location>
</feature>
<dbReference type="Pfam" id="PF08236">
    <property type="entry name" value="SRI"/>
    <property type="match status" value="1"/>
</dbReference>
<accession>A0A9W8BGD1</accession>
<keyword evidence="2" id="KW-0489">Methyltransferase</keyword>